<feature type="non-terminal residue" evidence="1">
    <location>
        <position position="120"/>
    </location>
</feature>
<gene>
    <name evidence="1" type="ORF">BV25DRAFT_1772123</name>
</gene>
<dbReference type="EMBL" id="MU277296">
    <property type="protein sequence ID" value="KAI0055341.1"/>
    <property type="molecule type" value="Genomic_DNA"/>
</dbReference>
<feature type="non-terminal residue" evidence="1">
    <location>
        <position position="1"/>
    </location>
</feature>
<sequence length="120" mass="13585">PKTAETPDPETYPSDDLEKILDIGPDWPPEERSRLLRVLRNRSSAFGFDDRLGKSHIEFSFDLKPGARPVAVPMYGASPAKREVIDKQHDKWLAMEVIEPSTSPWAAPVLIAYRNGKPRF</sequence>
<accession>A0ACB8SI04</accession>
<organism evidence="1 2">
    <name type="scientific">Artomyces pyxidatus</name>
    <dbReference type="NCBI Taxonomy" id="48021"/>
    <lineage>
        <taxon>Eukaryota</taxon>
        <taxon>Fungi</taxon>
        <taxon>Dikarya</taxon>
        <taxon>Basidiomycota</taxon>
        <taxon>Agaricomycotina</taxon>
        <taxon>Agaricomycetes</taxon>
        <taxon>Russulales</taxon>
        <taxon>Auriscalpiaceae</taxon>
        <taxon>Artomyces</taxon>
    </lineage>
</organism>
<name>A0ACB8SI04_9AGAM</name>
<evidence type="ECO:0000313" key="2">
    <source>
        <dbReference type="Proteomes" id="UP000814140"/>
    </source>
</evidence>
<evidence type="ECO:0000313" key="1">
    <source>
        <dbReference type="EMBL" id="KAI0055341.1"/>
    </source>
</evidence>
<comment type="caution">
    <text evidence="1">The sequence shown here is derived from an EMBL/GenBank/DDBJ whole genome shotgun (WGS) entry which is preliminary data.</text>
</comment>
<protein>
    <submittedName>
        <fullName evidence="1">Uncharacterized protein</fullName>
    </submittedName>
</protein>
<keyword evidence="2" id="KW-1185">Reference proteome</keyword>
<dbReference type="Proteomes" id="UP000814140">
    <property type="component" value="Unassembled WGS sequence"/>
</dbReference>
<reference evidence="1" key="2">
    <citation type="journal article" date="2022" name="New Phytol.">
        <title>Evolutionary transition to the ectomycorrhizal habit in the genomes of a hyperdiverse lineage of mushroom-forming fungi.</title>
        <authorList>
            <person name="Looney B."/>
            <person name="Miyauchi S."/>
            <person name="Morin E."/>
            <person name="Drula E."/>
            <person name="Courty P.E."/>
            <person name="Kohler A."/>
            <person name="Kuo A."/>
            <person name="LaButti K."/>
            <person name="Pangilinan J."/>
            <person name="Lipzen A."/>
            <person name="Riley R."/>
            <person name="Andreopoulos W."/>
            <person name="He G."/>
            <person name="Johnson J."/>
            <person name="Nolan M."/>
            <person name="Tritt A."/>
            <person name="Barry K.W."/>
            <person name="Grigoriev I.V."/>
            <person name="Nagy L.G."/>
            <person name="Hibbett D."/>
            <person name="Henrissat B."/>
            <person name="Matheny P.B."/>
            <person name="Labbe J."/>
            <person name="Martin F.M."/>
        </authorList>
    </citation>
    <scope>NUCLEOTIDE SEQUENCE</scope>
    <source>
        <strain evidence="1">HHB10654</strain>
    </source>
</reference>
<proteinExistence type="predicted"/>
<reference evidence="1" key="1">
    <citation type="submission" date="2021-03" db="EMBL/GenBank/DDBJ databases">
        <authorList>
            <consortium name="DOE Joint Genome Institute"/>
            <person name="Ahrendt S."/>
            <person name="Looney B.P."/>
            <person name="Miyauchi S."/>
            <person name="Morin E."/>
            <person name="Drula E."/>
            <person name="Courty P.E."/>
            <person name="Chicoki N."/>
            <person name="Fauchery L."/>
            <person name="Kohler A."/>
            <person name="Kuo A."/>
            <person name="Labutti K."/>
            <person name="Pangilinan J."/>
            <person name="Lipzen A."/>
            <person name="Riley R."/>
            <person name="Andreopoulos W."/>
            <person name="He G."/>
            <person name="Johnson J."/>
            <person name="Barry K.W."/>
            <person name="Grigoriev I.V."/>
            <person name="Nagy L."/>
            <person name="Hibbett D."/>
            <person name="Henrissat B."/>
            <person name="Matheny P.B."/>
            <person name="Labbe J."/>
            <person name="Martin F."/>
        </authorList>
    </citation>
    <scope>NUCLEOTIDE SEQUENCE</scope>
    <source>
        <strain evidence="1">HHB10654</strain>
    </source>
</reference>